<dbReference type="EMBL" id="GECZ01021038">
    <property type="protein sequence ID" value="JAS48731.1"/>
    <property type="molecule type" value="Transcribed_RNA"/>
</dbReference>
<evidence type="ECO:0000256" key="1">
    <source>
        <dbReference type="SAM" id="MobiDB-lite"/>
    </source>
</evidence>
<name>A0A1B6FEV3_9HEMI</name>
<feature type="region of interest" description="Disordered" evidence="1">
    <location>
        <begin position="44"/>
        <end position="79"/>
    </location>
</feature>
<feature type="region of interest" description="Disordered" evidence="1">
    <location>
        <begin position="1"/>
        <end position="22"/>
    </location>
</feature>
<organism evidence="2">
    <name type="scientific">Cuerna arida</name>
    <dbReference type="NCBI Taxonomy" id="1464854"/>
    <lineage>
        <taxon>Eukaryota</taxon>
        <taxon>Metazoa</taxon>
        <taxon>Ecdysozoa</taxon>
        <taxon>Arthropoda</taxon>
        <taxon>Hexapoda</taxon>
        <taxon>Insecta</taxon>
        <taxon>Pterygota</taxon>
        <taxon>Neoptera</taxon>
        <taxon>Paraneoptera</taxon>
        <taxon>Hemiptera</taxon>
        <taxon>Auchenorrhyncha</taxon>
        <taxon>Membracoidea</taxon>
        <taxon>Cicadellidae</taxon>
        <taxon>Cicadellinae</taxon>
        <taxon>Proconiini</taxon>
        <taxon>Cuerna</taxon>
    </lineage>
</organism>
<gene>
    <name evidence="2" type="ORF">g.44523</name>
</gene>
<dbReference type="AlphaFoldDB" id="A0A1B6FEV3"/>
<evidence type="ECO:0000313" key="2">
    <source>
        <dbReference type="EMBL" id="JAS48731.1"/>
    </source>
</evidence>
<sequence length="109" mass="12767">EDSDDFEDTILEQEKLEKEDQYDVTDEIDALKADNDLSIEELMSKYSSEAPKTDKVTKRSVKKVKVEENNSDEDDDNSEKIPMISRIRFWNRKSSKRKISTMSPMKLML</sequence>
<feature type="non-terminal residue" evidence="2">
    <location>
        <position position="1"/>
    </location>
</feature>
<feature type="compositionally biased region" description="Basic and acidic residues" evidence="1">
    <location>
        <begin position="12"/>
        <end position="21"/>
    </location>
</feature>
<feature type="compositionally biased region" description="Acidic residues" evidence="1">
    <location>
        <begin position="1"/>
        <end position="11"/>
    </location>
</feature>
<accession>A0A1B6FEV3</accession>
<proteinExistence type="predicted"/>
<reference evidence="2" key="1">
    <citation type="submission" date="2015-11" db="EMBL/GenBank/DDBJ databases">
        <title>De novo transcriptome assembly of four potential Pierce s Disease insect vectors from Arizona vineyards.</title>
        <authorList>
            <person name="Tassone E.E."/>
        </authorList>
    </citation>
    <scope>NUCLEOTIDE SEQUENCE</scope>
</reference>
<protein>
    <submittedName>
        <fullName evidence="2">Uncharacterized protein</fullName>
    </submittedName>
</protein>